<keyword evidence="2 9" id="KW-1133">Transmembrane helix</keyword>
<keyword evidence="12" id="KW-1185">Reference proteome</keyword>
<dbReference type="AlphaFoldDB" id="A0A3Q2YLJ3"/>
<comment type="subcellular location">
    <subcellularLocation>
        <location evidence="4">Rough endoplasmic reticulum membrane</location>
        <topology evidence="4">Single-pass type I membrane protein</topology>
    </subcellularLocation>
</comment>
<dbReference type="PANTHER" id="PTHR12883">
    <property type="entry name" value="ADIPOCYTE-SPECIFIC PROTEIN 4-RELATED"/>
    <property type="match status" value="1"/>
</dbReference>
<evidence type="ECO:0000256" key="6">
    <source>
        <dbReference type="ARBA" id="ARBA00034875"/>
    </source>
</evidence>
<feature type="transmembrane region" description="Helical" evidence="9">
    <location>
        <begin position="144"/>
        <end position="163"/>
    </location>
</feature>
<organism evidence="11 12">
    <name type="scientific">Hippocampus comes</name>
    <name type="common">Tiger tail seahorse</name>
    <dbReference type="NCBI Taxonomy" id="109280"/>
    <lineage>
        <taxon>Eukaryota</taxon>
        <taxon>Metazoa</taxon>
        <taxon>Chordata</taxon>
        <taxon>Craniata</taxon>
        <taxon>Vertebrata</taxon>
        <taxon>Euteleostomi</taxon>
        <taxon>Actinopterygii</taxon>
        <taxon>Neopterygii</taxon>
        <taxon>Teleostei</taxon>
        <taxon>Neoteleostei</taxon>
        <taxon>Acanthomorphata</taxon>
        <taxon>Syngnathiaria</taxon>
        <taxon>Syngnathiformes</taxon>
        <taxon>Syngnathoidei</taxon>
        <taxon>Syngnathidae</taxon>
        <taxon>Hippocampus</taxon>
    </lineage>
</organism>
<reference evidence="11" key="2">
    <citation type="submission" date="2025-09" db="UniProtKB">
        <authorList>
            <consortium name="Ensembl"/>
        </authorList>
    </citation>
    <scope>IDENTIFICATION</scope>
</reference>
<evidence type="ECO:0000256" key="7">
    <source>
        <dbReference type="ARBA" id="ARBA00034902"/>
    </source>
</evidence>
<proteinExistence type="inferred from homology"/>
<keyword evidence="10" id="KW-0732">Signal</keyword>
<dbReference type="Proteomes" id="UP000264820">
    <property type="component" value="Unplaced"/>
</dbReference>
<protein>
    <recommendedName>
        <fullName evidence="6">PAT complex subunit CCDC47</fullName>
    </recommendedName>
    <alternativeName>
        <fullName evidence="7">Coiled-coil domain-containing protein 47</fullName>
    </alternativeName>
</protein>
<name>A0A3Q2YLJ3_HIPCM</name>
<evidence type="ECO:0000256" key="10">
    <source>
        <dbReference type="SAM" id="SignalP"/>
    </source>
</evidence>
<dbReference type="GO" id="GO:0030867">
    <property type="term" value="C:rough endoplasmic reticulum membrane"/>
    <property type="evidence" value="ECO:0007669"/>
    <property type="project" value="UniProtKB-SubCell"/>
</dbReference>
<feature type="compositionally biased region" description="Acidic residues" evidence="8">
    <location>
        <begin position="73"/>
        <end position="99"/>
    </location>
</feature>
<evidence type="ECO:0000256" key="9">
    <source>
        <dbReference type="SAM" id="Phobius"/>
    </source>
</evidence>
<sequence>MRHLSILLLPLFLLLLAFPVSGGRYNDDFDDGEDLADFDDNDFAEFEDMSDDAVPEAGTAPPPARGSPSLRPDEDEDENEATVELEDGQDGFDDSDAQDQDIYSKYDQEEFEGIGDMEKTGHPMKDPLIIHTVPAHLQNSWESYYMEILMVTGLLAYIMNYIIGKNKNSRLAQSWFNSHRELLESNFALVGDDGTSKDAVSTGKLNQENEHIYNLWCSGRVCCEGMLIQLKFLKRQDLLNVLARMMRPTCDQVVGIKSTAVLTHSHNIRYIESIHFSDQISGPKVMQEEGQPLKLPETKKTLLFTFNVPGMGNTSPKDMDALLPLMNMVIYSIDKVKKLRLNREGKMKADRNRARVEENFLKQTHAQRQEAAQTRREEKKRAEKERIMNEEDPERQRRLEEAAQRREQKKIEKKQMKMKQIKVKAM</sequence>
<dbReference type="Pfam" id="PF07946">
    <property type="entry name" value="CCDC47"/>
    <property type="match status" value="2"/>
</dbReference>
<dbReference type="STRING" id="109280.ENSHCOP00000018478"/>
<reference evidence="11" key="1">
    <citation type="submission" date="2025-08" db="UniProtKB">
        <authorList>
            <consortium name="Ensembl"/>
        </authorList>
    </citation>
    <scope>IDENTIFICATION</scope>
</reference>
<feature type="compositionally biased region" description="Basic residues" evidence="8">
    <location>
        <begin position="416"/>
        <end position="426"/>
    </location>
</feature>
<feature type="chain" id="PRO_5018565870" description="PAT complex subunit CCDC47" evidence="10">
    <location>
        <begin position="23"/>
        <end position="426"/>
    </location>
</feature>
<evidence type="ECO:0000313" key="11">
    <source>
        <dbReference type="Ensembl" id="ENSHCOP00000018478.1"/>
    </source>
</evidence>
<dbReference type="GO" id="GO:0032469">
    <property type="term" value="P:endoplasmic reticulum calcium ion homeostasis"/>
    <property type="evidence" value="ECO:0007669"/>
    <property type="project" value="InterPro"/>
</dbReference>
<evidence type="ECO:0000256" key="5">
    <source>
        <dbReference type="ARBA" id="ARBA00034746"/>
    </source>
</evidence>
<dbReference type="GO" id="GO:0005509">
    <property type="term" value="F:calcium ion binding"/>
    <property type="evidence" value="ECO:0007669"/>
    <property type="project" value="InterPro"/>
</dbReference>
<comment type="similarity">
    <text evidence="5">Belongs to the CCDC47 family.</text>
</comment>
<feature type="region of interest" description="Disordered" evidence="8">
    <location>
        <begin position="45"/>
        <end position="99"/>
    </location>
</feature>
<feature type="signal peptide" evidence="10">
    <location>
        <begin position="1"/>
        <end position="22"/>
    </location>
</feature>
<evidence type="ECO:0000256" key="4">
    <source>
        <dbReference type="ARBA" id="ARBA00034697"/>
    </source>
</evidence>
<evidence type="ECO:0000256" key="2">
    <source>
        <dbReference type="ARBA" id="ARBA00022989"/>
    </source>
</evidence>
<dbReference type="PANTHER" id="PTHR12883:SF0">
    <property type="entry name" value="PAT COMPLEX SUBUNIT CCDC47"/>
    <property type="match status" value="1"/>
</dbReference>
<keyword evidence="1 9" id="KW-0812">Transmembrane</keyword>
<keyword evidence="3 9" id="KW-0472">Membrane</keyword>
<evidence type="ECO:0000256" key="8">
    <source>
        <dbReference type="SAM" id="MobiDB-lite"/>
    </source>
</evidence>
<accession>A0A3Q2YLJ3</accession>
<dbReference type="OMA" id="ERMMNED"/>
<evidence type="ECO:0000256" key="3">
    <source>
        <dbReference type="ARBA" id="ARBA00023136"/>
    </source>
</evidence>
<feature type="region of interest" description="Disordered" evidence="8">
    <location>
        <begin position="358"/>
        <end position="426"/>
    </location>
</feature>
<dbReference type="InterPro" id="IPR012879">
    <property type="entry name" value="CCDC47"/>
</dbReference>
<dbReference type="Ensembl" id="ENSHCOT00000011170.1">
    <property type="protein sequence ID" value="ENSHCOP00000018478.1"/>
    <property type="gene ID" value="ENSHCOG00000003066.1"/>
</dbReference>
<evidence type="ECO:0000256" key="1">
    <source>
        <dbReference type="ARBA" id="ARBA00022692"/>
    </source>
</evidence>
<dbReference type="GeneTree" id="ENSGT00390000013997"/>
<feature type="compositionally biased region" description="Acidic residues" evidence="8">
    <location>
        <begin position="45"/>
        <end position="54"/>
    </location>
</feature>
<evidence type="ECO:0000313" key="12">
    <source>
        <dbReference type="Proteomes" id="UP000264820"/>
    </source>
</evidence>
<feature type="compositionally biased region" description="Basic and acidic residues" evidence="8">
    <location>
        <begin position="373"/>
        <end position="415"/>
    </location>
</feature>